<dbReference type="RefSeq" id="WP_013758827.1">
    <property type="nucleotide sequence ID" value="NC_015500.1"/>
</dbReference>
<dbReference type="InterPro" id="IPR008218">
    <property type="entry name" value="ATPase_V1-cplx_f_g_su"/>
</dbReference>
<name>F4LQ44_TREBD</name>
<sequence length="112" mass="12239">MKYYVIAERELVLAFGLVGVAGSVAVNREEALEAFNRVTGRGGDTVSESVVTERPKVLILTEEVSVMLEDEILEWQMSGSYPLIVEIPGIQGHLEGKKTLTDAIREAIGIHV</sequence>
<dbReference type="GO" id="GO:0046961">
    <property type="term" value="F:proton-transporting ATPase activity, rotational mechanism"/>
    <property type="evidence" value="ECO:0007669"/>
    <property type="project" value="InterPro"/>
</dbReference>
<dbReference type="Gene3D" id="3.40.50.10580">
    <property type="entry name" value="ATPase, V1 complex, subunit F"/>
    <property type="match status" value="1"/>
</dbReference>
<keyword evidence="2" id="KW-0813">Transport</keyword>
<proteinExistence type="inferred from homology"/>
<dbReference type="KEGG" id="tbe:Trebr_1700"/>
<evidence type="ECO:0000256" key="1">
    <source>
        <dbReference type="ARBA" id="ARBA00010148"/>
    </source>
</evidence>
<gene>
    <name evidence="4" type="ordered locus">Trebr_1700</name>
</gene>
<evidence type="ECO:0000256" key="3">
    <source>
        <dbReference type="ARBA" id="ARBA00023065"/>
    </source>
</evidence>
<dbReference type="Proteomes" id="UP000006546">
    <property type="component" value="Chromosome"/>
</dbReference>
<evidence type="ECO:0000313" key="5">
    <source>
        <dbReference type="Proteomes" id="UP000006546"/>
    </source>
</evidence>
<evidence type="ECO:0000256" key="2">
    <source>
        <dbReference type="ARBA" id="ARBA00022448"/>
    </source>
</evidence>
<protein>
    <submittedName>
        <fullName evidence="4">Vacuolar H+transporting two-sector ATPase F subunit</fullName>
    </submittedName>
</protein>
<evidence type="ECO:0000313" key="4">
    <source>
        <dbReference type="EMBL" id="AEE17122.1"/>
    </source>
</evidence>
<dbReference type="InterPro" id="IPR036906">
    <property type="entry name" value="ATPase_V1_fsu_sf"/>
</dbReference>
<keyword evidence="5" id="KW-1185">Reference proteome</keyword>
<dbReference type="HOGENOM" id="CLU_135754_2_1_12"/>
<dbReference type="AlphaFoldDB" id="F4LQ44"/>
<dbReference type="EMBL" id="CP002696">
    <property type="protein sequence ID" value="AEE17122.1"/>
    <property type="molecule type" value="Genomic_DNA"/>
</dbReference>
<reference evidence="5" key="1">
    <citation type="submission" date="2011-04" db="EMBL/GenBank/DDBJ databases">
        <title>The complete genome of Treponema brennaborense DSM 12168.</title>
        <authorList>
            <person name="Lucas S."/>
            <person name="Han J."/>
            <person name="Lapidus A."/>
            <person name="Bruce D."/>
            <person name="Goodwin L."/>
            <person name="Pitluck S."/>
            <person name="Peters L."/>
            <person name="Kyrpides N."/>
            <person name="Mavromatis K."/>
            <person name="Ivanova N."/>
            <person name="Mikhailova N."/>
            <person name="Pagani I."/>
            <person name="Teshima H."/>
            <person name="Detter J.C."/>
            <person name="Tapia R."/>
            <person name="Han C."/>
            <person name="Land M."/>
            <person name="Hauser L."/>
            <person name="Markowitz V."/>
            <person name="Cheng J.-F."/>
            <person name="Hugenholtz P."/>
            <person name="Woyke T."/>
            <person name="Wu D."/>
            <person name="Gronow S."/>
            <person name="Wellnitz S."/>
            <person name="Brambilla E."/>
            <person name="Klenk H.-P."/>
            <person name="Eisen J.A."/>
        </authorList>
    </citation>
    <scope>NUCLEOTIDE SEQUENCE [LARGE SCALE GENOMIC DNA]</scope>
    <source>
        <strain evidence="5">DSM 12168 / CIP 105900 / DD5/3</strain>
    </source>
</reference>
<organism evidence="4 5">
    <name type="scientific">Treponema brennaborense (strain DSM 12168 / CIP 105900 / DD5/3)</name>
    <dbReference type="NCBI Taxonomy" id="906968"/>
    <lineage>
        <taxon>Bacteria</taxon>
        <taxon>Pseudomonadati</taxon>
        <taxon>Spirochaetota</taxon>
        <taxon>Spirochaetia</taxon>
        <taxon>Spirochaetales</taxon>
        <taxon>Treponemataceae</taxon>
        <taxon>Treponema</taxon>
    </lineage>
</organism>
<comment type="similarity">
    <text evidence="1">Belongs to the V-ATPase F subunit family.</text>
</comment>
<keyword evidence="3" id="KW-0406">Ion transport</keyword>
<dbReference type="Pfam" id="PF01990">
    <property type="entry name" value="ATP-synt_F"/>
    <property type="match status" value="1"/>
</dbReference>
<dbReference type="eggNOG" id="COG1436">
    <property type="taxonomic scope" value="Bacteria"/>
</dbReference>
<dbReference type="OrthoDB" id="370749at2"/>
<accession>F4LQ44</accession>
<dbReference type="SUPFAM" id="SSF159468">
    <property type="entry name" value="AtpF-like"/>
    <property type="match status" value="1"/>
</dbReference>
<dbReference type="STRING" id="906968.Trebr_1700"/>